<dbReference type="EMBL" id="KI913137">
    <property type="protein sequence ID" value="ETV76274.1"/>
    <property type="molecule type" value="Genomic_DNA"/>
</dbReference>
<evidence type="ECO:0008006" key="4">
    <source>
        <dbReference type="Google" id="ProtNLM"/>
    </source>
</evidence>
<dbReference type="OrthoDB" id="94620at2759"/>
<evidence type="ECO:0000256" key="2">
    <source>
        <dbReference type="SAM" id="SignalP"/>
    </source>
</evidence>
<feature type="signal peptide" evidence="2">
    <location>
        <begin position="1"/>
        <end position="24"/>
    </location>
</feature>
<name>W4GB37_APHAT</name>
<protein>
    <recommendedName>
        <fullName evidence="4">Serine protease</fullName>
    </recommendedName>
</protein>
<dbReference type="VEuPathDB" id="FungiDB:H257_09753"/>
<dbReference type="InterPro" id="IPR043504">
    <property type="entry name" value="Peptidase_S1_PA_chymotrypsin"/>
</dbReference>
<dbReference type="GeneID" id="20811749"/>
<dbReference type="PANTHER" id="PTHR36234">
    <property type="entry name" value="LYSYL ENDOPEPTIDASE"/>
    <property type="match status" value="1"/>
</dbReference>
<organism evidence="3">
    <name type="scientific">Aphanomyces astaci</name>
    <name type="common">Crayfish plague agent</name>
    <dbReference type="NCBI Taxonomy" id="112090"/>
    <lineage>
        <taxon>Eukaryota</taxon>
        <taxon>Sar</taxon>
        <taxon>Stramenopiles</taxon>
        <taxon>Oomycota</taxon>
        <taxon>Saprolegniomycetes</taxon>
        <taxon>Saprolegniales</taxon>
        <taxon>Verrucalvaceae</taxon>
        <taxon>Aphanomyces</taxon>
    </lineage>
</organism>
<dbReference type="AlphaFoldDB" id="W4GB37"/>
<dbReference type="Pfam" id="PF13365">
    <property type="entry name" value="Trypsin_2"/>
    <property type="match status" value="1"/>
</dbReference>
<reference evidence="3" key="1">
    <citation type="submission" date="2013-12" db="EMBL/GenBank/DDBJ databases">
        <title>The Genome Sequence of Aphanomyces astaci APO3.</title>
        <authorList>
            <consortium name="The Broad Institute Genomics Platform"/>
            <person name="Russ C."/>
            <person name="Tyler B."/>
            <person name="van West P."/>
            <person name="Dieguez-Uribeondo J."/>
            <person name="Young S.K."/>
            <person name="Zeng Q."/>
            <person name="Gargeya S."/>
            <person name="Fitzgerald M."/>
            <person name="Abouelleil A."/>
            <person name="Alvarado L."/>
            <person name="Chapman S.B."/>
            <person name="Gainer-Dewar J."/>
            <person name="Goldberg J."/>
            <person name="Griggs A."/>
            <person name="Gujja S."/>
            <person name="Hansen M."/>
            <person name="Howarth C."/>
            <person name="Imamovic A."/>
            <person name="Ireland A."/>
            <person name="Larimer J."/>
            <person name="McCowan C."/>
            <person name="Murphy C."/>
            <person name="Pearson M."/>
            <person name="Poon T.W."/>
            <person name="Priest M."/>
            <person name="Roberts A."/>
            <person name="Saif S."/>
            <person name="Shea T."/>
            <person name="Sykes S."/>
            <person name="Wortman J."/>
            <person name="Nusbaum C."/>
            <person name="Birren B."/>
        </authorList>
    </citation>
    <scope>NUCLEOTIDE SEQUENCE [LARGE SCALE GENOMIC DNA]</scope>
    <source>
        <strain evidence="3">APO3</strain>
    </source>
</reference>
<dbReference type="RefSeq" id="XP_009834399.1">
    <property type="nucleotide sequence ID" value="XM_009836097.1"/>
</dbReference>
<feature type="chain" id="PRO_5004840867" description="Serine protease" evidence="2">
    <location>
        <begin position="25"/>
        <end position="394"/>
    </location>
</feature>
<evidence type="ECO:0000256" key="1">
    <source>
        <dbReference type="ARBA" id="ARBA00023026"/>
    </source>
</evidence>
<sequence>MLYAFPWFLTCLGVLVCGYPHVAPEAVELTQLDVGISCAQYPRTPTVVTFVVDRPDAAPPLPLLLLLHFDFLKLKSLDTLTVRAVVNGTVGAVVDTFTSASTAPFFSVPLHATAAVLELHVTGVSSHASPSSGGPCFGFHVDGVRTSAIDDGNRVAADESICGVDESKNAQCFVSSGMYTASKAVVRLLTHRHKRSVFCTGWLLGCDGHVLTNEHCIADAADAVNTTFEFMAEGVSCSTNCSGQGMCKAAPRLFTRGATFIIASKDLDYSLVKLSPATIPPGLGFLRLRASGPKLNEPVYIPQHPRGWGKRVAVVKGNRTGTITSLTLSGCAVDQAGYMLDTQPGSSGSPVVSAVDNTVVALHHCGGCPNAGIQSQKILKDLVARGLLPPCSAA</sequence>
<proteinExistence type="predicted"/>
<accession>W4GB37</accession>
<keyword evidence="1" id="KW-0843">Virulence</keyword>
<gene>
    <name evidence="3" type="ORF">H257_09753</name>
</gene>
<keyword evidence="2" id="KW-0732">Signal</keyword>
<evidence type="ECO:0000313" key="3">
    <source>
        <dbReference type="EMBL" id="ETV76274.1"/>
    </source>
</evidence>
<dbReference type="InterPro" id="IPR009003">
    <property type="entry name" value="Peptidase_S1_PA"/>
</dbReference>
<dbReference type="Gene3D" id="2.40.10.10">
    <property type="entry name" value="Trypsin-like serine proteases"/>
    <property type="match status" value="2"/>
</dbReference>
<dbReference type="SUPFAM" id="SSF50494">
    <property type="entry name" value="Trypsin-like serine proteases"/>
    <property type="match status" value="1"/>
</dbReference>
<dbReference type="STRING" id="112090.W4GB37"/>
<dbReference type="PANTHER" id="PTHR36234:SF5">
    <property type="entry name" value="LYSYL ENDOPEPTIDASE"/>
    <property type="match status" value="1"/>
</dbReference>